<keyword evidence="6" id="KW-1185">Reference proteome</keyword>
<keyword evidence="1" id="KW-0880">Kelch repeat</keyword>
<keyword evidence="2" id="KW-0677">Repeat</keyword>
<accession>A0A2R5GPM4</accession>
<dbReference type="PANTHER" id="PTHR46093:SF3">
    <property type="entry name" value="ACYL-COA-BINDING DOMAIN-CONTAINING PROTEIN 4"/>
    <property type="match status" value="1"/>
</dbReference>
<dbReference type="Proteomes" id="UP000241890">
    <property type="component" value="Unassembled WGS sequence"/>
</dbReference>
<gene>
    <name evidence="5" type="ORF">FCC1311_079532</name>
</gene>
<dbReference type="PANTHER" id="PTHR46093">
    <property type="entry name" value="ACYL-COA-BINDING DOMAIN-CONTAINING PROTEIN 5"/>
    <property type="match status" value="1"/>
</dbReference>
<dbReference type="InterPro" id="IPR015915">
    <property type="entry name" value="Kelch-typ_b-propeller"/>
</dbReference>
<evidence type="ECO:0000313" key="6">
    <source>
        <dbReference type="Proteomes" id="UP000241890"/>
    </source>
</evidence>
<evidence type="ECO:0000256" key="2">
    <source>
        <dbReference type="ARBA" id="ARBA00022737"/>
    </source>
</evidence>
<proteinExistence type="predicted"/>
<dbReference type="SUPFAM" id="SSF117281">
    <property type="entry name" value="Kelch motif"/>
    <property type="match status" value="1"/>
</dbReference>
<reference evidence="5 6" key="1">
    <citation type="submission" date="2017-12" db="EMBL/GenBank/DDBJ databases">
        <title>Sequencing, de novo assembly and annotation of complete genome of a new Thraustochytrid species, strain FCC1311.</title>
        <authorList>
            <person name="Sedici K."/>
            <person name="Godart F."/>
            <person name="Aiese Cigliano R."/>
            <person name="Sanseverino W."/>
            <person name="Barakat M."/>
            <person name="Ortet P."/>
            <person name="Marechal E."/>
            <person name="Cagnac O."/>
            <person name="Amato A."/>
        </authorList>
    </citation>
    <scope>NUCLEOTIDE SEQUENCE [LARGE SCALE GENOMIC DNA]</scope>
</reference>
<feature type="domain" description="Attractin/MKLN-like beta-propeller" evidence="4">
    <location>
        <begin position="283"/>
        <end position="501"/>
    </location>
</feature>
<dbReference type="OrthoDB" id="10251809at2759"/>
<feature type="region of interest" description="Disordered" evidence="3">
    <location>
        <begin position="1"/>
        <end position="25"/>
    </location>
</feature>
<feature type="compositionally biased region" description="Basic and acidic residues" evidence="3">
    <location>
        <begin position="527"/>
        <end position="548"/>
    </location>
</feature>
<evidence type="ECO:0000313" key="5">
    <source>
        <dbReference type="EMBL" id="GBG31728.1"/>
    </source>
</evidence>
<comment type="caution">
    <text evidence="5">The sequence shown here is derived from an EMBL/GenBank/DDBJ whole genome shotgun (WGS) entry which is preliminary data.</text>
</comment>
<protein>
    <submittedName>
        <fullName evidence="5">Kelch domain-containing protein 3</fullName>
    </submittedName>
</protein>
<sequence>MSLHDALYQSEGEQEEAAARNGDEEVIDVEEILRKYTTKKKSASPQRSEDGESVVLRSLTAEVEAESELPDDFASRKTRDGRVELQLSSFTGRIVLPVGVKVISQTSTRRREAPCDSSYGSASPLMYRHDDTDSGQSSDEEAHVIPQKSLRSPREMATKSKSASSPKCTDAGGRAAATVGVVEAKAAKTARKETRPAPRWGASLTATQPGKMLLFGGESKSHAELMGDVHVCTVNPDGKSATWSTPAGWEGTPTAWHSATYLPNTGHLVVFGGVTEEGETDACNVFDWDIGLWYPLTTSGLGPSARMGHSACALGKGGERLFIFGGKAGRRELNDLYMLNTQNWRWTRPETKGNAPRARVFHACAAAGLHRMVVMGGRIGESKLLDDVHVLTEDTFGALSWSSPVVTGIYFRPRCGHVAVPKPTSGAKIFITGGWDTTKNKVYDDIFCLDVDDAHMTNVSQAAASTSVKISAVSGHGAAIDAQSEALVVFGGQTSAEAGEETISNETEIVLLGPAKADRPASPSSKRKADADVRQVKHATPTREDRKVASASSSTKRKLAHKASSKQDLVGRLVKPRRYVDRAPPALDLSEL</sequence>
<dbReference type="AlphaFoldDB" id="A0A2R5GPM4"/>
<evidence type="ECO:0000259" key="4">
    <source>
        <dbReference type="Pfam" id="PF24981"/>
    </source>
</evidence>
<dbReference type="EMBL" id="BEYU01000105">
    <property type="protein sequence ID" value="GBG31728.1"/>
    <property type="molecule type" value="Genomic_DNA"/>
</dbReference>
<organism evidence="5 6">
    <name type="scientific">Hondaea fermentalgiana</name>
    <dbReference type="NCBI Taxonomy" id="2315210"/>
    <lineage>
        <taxon>Eukaryota</taxon>
        <taxon>Sar</taxon>
        <taxon>Stramenopiles</taxon>
        <taxon>Bigyra</taxon>
        <taxon>Labyrinthulomycetes</taxon>
        <taxon>Thraustochytrida</taxon>
        <taxon>Thraustochytriidae</taxon>
        <taxon>Hondaea</taxon>
    </lineage>
</organism>
<feature type="region of interest" description="Disordered" evidence="3">
    <location>
        <begin position="513"/>
        <end position="592"/>
    </location>
</feature>
<evidence type="ECO:0000256" key="3">
    <source>
        <dbReference type="SAM" id="MobiDB-lite"/>
    </source>
</evidence>
<feature type="region of interest" description="Disordered" evidence="3">
    <location>
        <begin position="107"/>
        <end position="172"/>
    </location>
</feature>
<dbReference type="InParanoid" id="A0A2R5GPM4"/>
<feature type="compositionally biased region" description="Basic residues" evidence="3">
    <location>
        <begin position="555"/>
        <end position="564"/>
    </location>
</feature>
<dbReference type="Pfam" id="PF24981">
    <property type="entry name" value="Beta-prop_ATRN-LZTR1"/>
    <property type="match status" value="1"/>
</dbReference>
<name>A0A2R5GPM4_9STRA</name>
<dbReference type="Gene3D" id="2.120.10.80">
    <property type="entry name" value="Kelch-type beta propeller"/>
    <property type="match status" value="2"/>
</dbReference>
<evidence type="ECO:0000256" key="1">
    <source>
        <dbReference type="ARBA" id="ARBA00022441"/>
    </source>
</evidence>
<dbReference type="InterPro" id="IPR056737">
    <property type="entry name" value="Beta-prop_ATRN-MKLN-like"/>
</dbReference>